<comment type="caution">
    <text evidence="2">The sequence shown here is derived from an EMBL/GenBank/DDBJ whole genome shotgun (WGS) entry which is preliminary data.</text>
</comment>
<dbReference type="AlphaFoldDB" id="A0A3L7JA89"/>
<gene>
    <name evidence="2" type="ORF">D9V28_06135</name>
</gene>
<accession>A0A3L7JA89</accession>
<evidence type="ECO:0000256" key="1">
    <source>
        <dbReference type="SAM" id="SignalP"/>
    </source>
</evidence>
<evidence type="ECO:0000313" key="3">
    <source>
        <dbReference type="Proteomes" id="UP000282460"/>
    </source>
</evidence>
<keyword evidence="3" id="KW-1185">Reference proteome</keyword>
<organism evidence="2 3">
    <name type="scientific">Mycetocola zhadangensis</name>
    <dbReference type="NCBI Taxonomy" id="1164595"/>
    <lineage>
        <taxon>Bacteria</taxon>
        <taxon>Bacillati</taxon>
        <taxon>Actinomycetota</taxon>
        <taxon>Actinomycetes</taxon>
        <taxon>Micrococcales</taxon>
        <taxon>Microbacteriaceae</taxon>
        <taxon>Mycetocola</taxon>
    </lineage>
</organism>
<dbReference type="RefSeq" id="WP_147440920.1">
    <property type="nucleotide sequence ID" value="NZ_BMEK01000001.1"/>
</dbReference>
<name>A0A3L7JA89_9MICO</name>
<feature type="chain" id="PRO_5018039079" evidence="1">
    <location>
        <begin position="32"/>
        <end position="140"/>
    </location>
</feature>
<feature type="signal peptide" evidence="1">
    <location>
        <begin position="1"/>
        <end position="31"/>
    </location>
</feature>
<dbReference type="OrthoDB" id="4947594at2"/>
<keyword evidence="1" id="KW-0732">Signal</keyword>
<dbReference type="EMBL" id="RCWJ01000001">
    <property type="protein sequence ID" value="RLQ86391.1"/>
    <property type="molecule type" value="Genomic_DNA"/>
</dbReference>
<reference evidence="2 3" key="1">
    <citation type="submission" date="2018-10" db="EMBL/GenBank/DDBJ databases">
        <authorList>
            <person name="Li J."/>
        </authorList>
    </citation>
    <scope>NUCLEOTIDE SEQUENCE [LARGE SCALE GENOMIC DNA]</scope>
    <source>
        <strain evidence="2 3">ZD1-4</strain>
    </source>
</reference>
<sequence>MGLEYMLKKLGLAIAVGLLACSLTACGTARAESTEDVAGNLESAISAVEGVSSVNARHKASIGMGSTVSVRVTAEPGAVLDSVLNDSLMAFAGASDGISSTAAVSFQVTEDGQQNTIAPDAIGLQKSPTVREVRDFANGQ</sequence>
<proteinExistence type="predicted"/>
<evidence type="ECO:0000313" key="2">
    <source>
        <dbReference type="EMBL" id="RLQ86391.1"/>
    </source>
</evidence>
<dbReference type="Proteomes" id="UP000282460">
    <property type="component" value="Unassembled WGS sequence"/>
</dbReference>
<protein>
    <submittedName>
        <fullName evidence="2">Uncharacterized protein</fullName>
    </submittedName>
</protein>